<dbReference type="GO" id="GO:0016757">
    <property type="term" value="F:glycosyltransferase activity"/>
    <property type="evidence" value="ECO:0007669"/>
    <property type="project" value="UniProtKB-KW"/>
</dbReference>
<dbReference type="KEGG" id="nsh:GXM_03225"/>
<evidence type="ECO:0000259" key="3">
    <source>
        <dbReference type="Pfam" id="PF00534"/>
    </source>
</evidence>
<gene>
    <name evidence="5" type="ORF">GXM_03225</name>
</gene>
<accession>A0A5P8VZ88</accession>
<dbReference type="PANTHER" id="PTHR12526:SF510">
    <property type="entry name" value="D-INOSITOL 3-PHOSPHATE GLYCOSYLTRANSFERASE"/>
    <property type="match status" value="1"/>
</dbReference>
<keyword evidence="2 5" id="KW-0808">Transferase</keyword>
<dbReference type="PANTHER" id="PTHR12526">
    <property type="entry name" value="GLYCOSYLTRANSFERASE"/>
    <property type="match status" value="1"/>
</dbReference>
<dbReference type="SUPFAM" id="SSF53756">
    <property type="entry name" value="UDP-Glycosyltransferase/glycogen phosphorylase"/>
    <property type="match status" value="1"/>
</dbReference>
<keyword evidence="1" id="KW-0328">Glycosyltransferase</keyword>
<evidence type="ECO:0000256" key="1">
    <source>
        <dbReference type="ARBA" id="ARBA00022676"/>
    </source>
</evidence>
<reference evidence="5 6" key="1">
    <citation type="submission" date="2019-10" db="EMBL/GenBank/DDBJ databases">
        <title>Genomic and transcriptomic insights into the perfect genentic adaptation of a filamentous nitrogen-fixing cyanobacterium to rice fields.</title>
        <authorList>
            <person name="Chen Z."/>
        </authorList>
    </citation>
    <scope>NUCLEOTIDE SEQUENCE [LARGE SCALE GENOMIC DNA]</scope>
    <source>
        <strain evidence="5">CCNUC1</strain>
    </source>
</reference>
<dbReference type="InterPro" id="IPR028098">
    <property type="entry name" value="Glyco_trans_4-like_N"/>
</dbReference>
<dbReference type="AlphaFoldDB" id="A0A5P8VZ88"/>
<evidence type="ECO:0000313" key="5">
    <source>
        <dbReference type="EMBL" id="QFS45748.1"/>
    </source>
</evidence>
<feature type="domain" description="Glycosyltransferase subfamily 4-like N-terminal" evidence="4">
    <location>
        <begin position="28"/>
        <end position="207"/>
    </location>
</feature>
<keyword evidence="6" id="KW-1185">Reference proteome</keyword>
<dbReference type="Proteomes" id="UP000326678">
    <property type="component" value="Chromosome Gxm1"/>
</dbReference>
<name>A0A5P8VZ88_9NOSO</name>
<organism evidence="5 6">
    <name type="scientific">Nostoc sphaeroides CCNUC1</name>
    <dbReference type="NCBI Taxonomy" id="2653204"/>
    <lineage>
        <taxon>Bacteria</taxon>
        <taxon>Bacillati</taxon>
        <taxon>Cyanobacteriota</taxon>
        <taxon>Cyanophyceae</taxon>
        <taxon>Nostocales</taxon>
        <taxon>Nostocaceae</taxon>
        <taxon>Nostoc</taxon>
    </lineage>
</organism>
<dbReference type="Gene3D" id="3.40.50.2000">
    <property type="entry name" value="Glycogen Phosphorylase B"/>
    <property type="match status" value="2"/>
</dbReference>
<evidence type="ECO:0000259" key="4">
    <source>
        <dbReference type="Pfam" id="PF13439"/>
    </source>
</evidence>
<sequence>MNSTTGKRIALISVHGDPAIEIGKEEAGGQNVYVRNVGEALARLGWQVDMFTRKVSLEQDSIVKHSENCRTIRLKAGPLEFVPRDDIFEYLREFVDNFLKFQVENDITYQLVHTNYWLSSWVGMELKEIQKSKQVHTYHSLGAVKYNTIQKEDIPLIASKRLKVEKEVLEKAERIVATSPQEQEHMRSLVSTKGNIDIIPCGTDIQRFGSIAREAARAELGIEKETKVVLYVGRFDSRKGIETLVRAVNESELRDSKNLQLIIGGGSTPGNSDGIERDRIEQIVNELGMSDFTTFAGRLSQDILPTYYAAADVCVVPSHYEPFGLVAIEAMASGTPVVASDVGGLQFTVVNEETGLLAPPQDVDAFASAIDRILSNPEWRDELGKAGRKRVESKFSWDGVAHQLSELYTELLQPQPLASTAKELVESTVELVQSTAKELVESTVELVQSTAKQAVLVTK</sequence>
<dbReference type="Pfam" id="PF00534">
    <property type="entry name" value="Glycos_transf_1"/>
    <property type="match status" value="1"/>
</dbReference>
<dbReference type="InterPro" id="IPR001296">
    <property type="entry name" value="Glyco_trans_1"/>
</dbReference>
<evidence type="ECO:0000313" key="6">
    <source>
        <dbReference type="Proteomes" id="UP000326678"/>
    </source>
</evidence>
<dbReference type="EMBL" id="CP045226">
    <property type="protein sequence ID" value="QFS45748.1"/>
    <property type="molecule type" value="Genomic_DNA"/>
</dbReference>
<proteinExistence type="predicted"/>
<dbReference type="CDD" id="cd03800">
    <property type="entry name" value="GT4_sucrose_synthase"/>
    <property type="match status" value="1"/>
</dbReference>
<dbReference type="Pfam" id="PF13439">
    <property type="entry name" value="Glyco_transf_4"/>
    <property type="match status" value="1"/>
</dbReference>
<evidence type="ECO:0000256" key="2">
    <source>
        <dbReference type="ARBA" id="ARBA00022679"/>
    </source>
</evidence>
<protein>
    <submittedName>
        <fullName evidence="5">Glycosyltransferase family 1 protein</fullName>
    </submittedName>
</protein>
<feature type="domain" description="Glycosyl transferase family 1" evidence="3">
    <location>
        <begin position="213"/>
        <end position="390"/>
    </location>
</feature>